<evidence type="ECO:0000313" key="1">
    <source>
        <dbReference type="EMBL" id="MEF3835935.1"/>
    </source>
</evidence>
<reference evidence="1 2" key="1">
    <citation type="submission" date="2022-09" db="EMBL/GenBank/DDBJ databases">
        <title>Genome sequencing of Flavivirga sp. MEBiC05379.</title>
        <authorList>
            <person name="Oh H.-M."/>
            <person name="Kwon K.K."/>
            <person name="Park M.J."/>
            <person name="Yang S.-H."/>
        </authorList>
    </citation>
    <scope>NUCLEOTIDE SEQUENCE [LARGE SCALE GENOMIC DNA]</scope>
    <source>
        <strain evidence="1 2">MEBiC05379</strain>
    </source>
</reference>
<gene>
    <name evidence="1" type="ORF">N1F79_22625</name>
</gene>
<accession>A0ABU7Y1I0</accession>
<protein>
    <recommendedName>
        <fullName evidence="3">Lipocalin-like domain-containing protein</fullName>
    </recommendedName>
</protein>
<organism evidence="1 2">
    <name type="scientific">Flavivirga spongiicola</name>
    <dbReference type="NCBI Taxonomy" id="421621"/>
    <lineage>
        <taxon>Bacteria</taxon>
        <taxon>Pseudomonadati</taxon>
        <taxon>Bacteroidota</taxon>
        <taxon>Flavobacteriia</taxon>
        <taxon>Flavobacteriales</taxon>
        <taxon>Flavobacteriaceae</taxon>
        <taxon>Flavivirga</taxon>
    </lineage>
</organism>
<name>A0ABU7Y1I0_9FLAO</name>
<dbReference type="EMBL" id="JAODOP010000004">
    <property type="protein sequence ID" value="MEF3835935.1"/>
    <property type="molecule type" value="Genomic_DNA"/>
</dbReference>
<dbReference type="Proteomes" id="UP001337305">
    <property type="component" value="Unassembled WGS sequence"/>
</dbReference>
<dbReference type="RefSeq" id="WP_303308211.1">
    <property type="nucleotide sequence ID" value="NZ_JAODOP010000004.1"/>
</dbReference>
<evidence type="ECO:0008006" key="3">
    <source>
        <dbReference type="Google" id="ProtNLM"/>
    </source>
</evidence>
<keyword evidence="2" id="KW-1185">Reference proteome</keyword>
<dbReference type="PROSITE" id="PS51257">
    <property type="entry name" value="PROKAR_LIPOPROTEIN"/>
    <property type="match status" value="1"/>
</dbReference>
<sequence>MKTNLLFLTLISSFLISCSSDNDPIEEPLSIFGIWNSTSFIANEPLFDVNEDGVNSSELLDELPCRYSKLILNTDFTFYQENNTWFYNKDTQTYGCSTQDNISSVNGTWTVNSNYTLLSLEIDGNISFLKIELDSEVLQFNSSEIFINKNAQGEAKNIYGRAFYKRN</sequence>
<comment type="caution">
    <text evidence="1">The sequence shown here is derived from an EMBL/GenBank/DDBJ whole genome shotgun (WGS) entry which is preliminary data.</text>
</comment>
<evidence type="ECO:0000313" key="2">
    <source>
        <dbReference type="Proteomes" id="UP001337305"/>
    </source>
</evidence>
<proteinExistence type="predicted"/>